<evidence type="ECO:0000313" key="2">
    <source>
        <dbReference type="EMBL" id="SDX65300.1"/>
    </source>
</evidence>
<dbReference type="AlphaFoldDB" id="A0A1H3DG43"/>
<proteinExistence type="predicted"/>
<dbReference type="InterPro" id="IPR054229">
    <property type="entry name" value="DUF6954"/>
</dbReference>
<keyword evidence="1" id="KW-0472">Membrane</keyword>
<feature type="transmembrane region" description="Helical" evidence="1">
    <location>
        <begin position="54"/>
        <end position="72"/>
    </location>
</feature>
<dbReference type="Proteomes" id="UP000198828">
    <property type="component" value="Unassembled WGS sequence"/>
</dbReference>
<evidence type="ECO:0000313" key="3">
    <source>
        <dbReference type="Proteomes" id="UP000198828"/>
    </source>
</evidence>
<feature type="transmembrane region" description="Helical" evidence="1">
    <location>
        <begin position="22"/>
        <end position="42"/>
    </location>
</feature>
<sequence>MNELLDIEVVPFFIKYEEMKKMIGNLIFIILFFLLSFFGLGPVLMADGTSRERMITLVVVLLLYGILIYIFYRWKRRNRPRG</sequence>
<dbReference type="Pfam" id="PF22268">
    <property type="entry name" value="DUF6954"/>
    <property type="match status" value="1"/>
</dbReference>
<keyword evidence="1" id="KW-1133">Transmembrane helix</keyword>
<reference evidence="2 3" key="1">
    <citation type="submission" date="2016-10" db="EMBL/GenBank/DDBJ databases">
        <authorList>
            <person name="de Groot N.N."/>
        </authorList>
    </citation>
    <scope>NUCLEOTIDE SEQUENCE [LARGE SCALE GENOMIC DNA]</scope>
    <source>
        <strain evidence="2 3">DSM 23310</strain>
    </source>
</reference>
<gene>
    <name evidence="2" type="ORF">SAMN05660923_02672</name>
</gene>
<keyword evidence="3" id="KW-1185">Reference proteome</keyword>
<organism evidence="2 3">
    <name type="scientific">Tepidimicrobium xylanilyticum</name>
    <dbReference type="NCBI Taxonomy" id="1123352"/>
    <lineage>
        <taxon>Bacteria</taxon>
        <taxon>Bacillati</taxon>
        <taxon>Bacillota</taxon>
        <taxon>Tissierellia</taxon>
        <taxon>Tissierellales</taxon>
        <taxon>Tepidimicrobiaceae</taxon>
        <taxon>Tepidimicrobium</taxon>
    </lineage>
</organism>
<protein>
    <submittedName>
        <fullName evidence="2">Uncharacterized protein</fullName>
    </submittedName>
</protein>
<name>A0A1H3DG43_9FIRM</name>
<dbReference type="EMBL" id="FNNG01000015">
    <property type="protein sequence ID" value="SDX65300.1"/>
    <property type="molecule type" value="Genomic_DNA"/>
</dbReference>
<keyword evidence="1" id="KW-0812">Transmembrane</keyword>
<evidence type="ECO:0000256" key="1">
    <source>
        <dbReference type="SAM" id="Phobius"/>
    </source>
</evidence>
<dbReference type="RefSeq" id="WP_143035287.1">
    <property type="nucleotide sequence ID" value="NZ_BSYN01000007.1"/>
</dbReference>
<accession>A0A1H3DG43</accession>